<dbReference type="Gene3D" id="2.60.20.10">
    <property type="entry name" value="Crystallins"/>
    <property type="match status" value="2"/>
</dbReference>
<feature type="chain" id="PRO_5045288112" evidence="3">
    <location>
        <begin position="28"/>
        <end position="213"/>
    </location>
</feature>
<proteinExistence type="inferred from homology"/>
<feature type="domain" description="Beta/gamma crystallin 'Greek key'" evidence="4">
    <location>
        <begin position="68"/>
        <end position="109"/>
    </location>
</feature>
<reference evidence="5 6" key="1">
    <citation type="submission" date="2021-11" db="EMBL/GenBank/DDBJ databases">
        <authorList>
            <person name="Liang Q."/>
            <person name="Mou H."/>
            <person name="Liu Z."/>
        </authorList>
    </citation>
    <scope>NUCLEOTIDE SEQUENCE [LARGE SCALE GENOMIC DNA]</scope>
    <source>
        <strain evidence="5 6">CHU3</strain>
    </source>
</reference>
<keyword evidence="6" id="KW-1185">Reference proteome</keyword>
<feature type="signal peptide" evidence="3">
    <location>
        <begin position="1"/>
        <end position="27"/>
    </location>
</feature>
<dbReference type="SMART" id="SM00247">
    <property type="entry name" value="XTALbg"/>
    <property type="match status" value="2"/>
</dbReference>
<evidence type="ECO:0000256" key="3">
    <source>
        <dbReference type="SAM" id="SignalP"/>
    </source>
</evidence>
<organism evidence="5 6">
    <name type="scientific">Roseateles oligotrophus</name>
    <dbReference type="NCBI Taxonomy" id="1769250"/>
    <lineage>
        <taxon>Bacteria</taxon>
        <taxon>Pseudomonadati</taxon>
        <taxon>Pseudomonadota</taxon>
        <taxon>Betaproteobacteria</taxon>
        <taxon>Burkholderiales</taxon>
        <taxon>Sphaerotilaceae</taxon>
        <taxon>Roseateles</taxon>
    </lineage>
</organism>
<evidence type="ECO:0000259" key="4">
    <source>
        <dbReference type="PROSITE" id="PS50915"/>
    </source>
</evidence>
<evidence type="ECO:0000256" key="1">
    <source>
        <dbReference type="ARBA" id="ARBA00009646"/>
    </source>
</evidence>
<evidence type="ECO:0000256" key="2">
    <source>
        <dbReference type="ARBA" id="ARBA00022737"/>
    </source>
</evidence>
<gene>
    <name evidence="5" type="ORF">LNV07_20715</name>
</gene>
<dbReference type="PANTHER" id="PTHR11818">
    <property type="entry name" value="BETA/GAMMA CRYSTALLIN"/>
    <property type="match status" value="1"/>
</dbReference>
<name>A0ABT2YKI0_9BURK</name>
<dbReference type="SUPFAM" id="SSF49695">
    <property type="entry name" value="gamma-Crystallin-like"/>
    <property type="match status" value="1"/>
</dbReference>
<keyword evidence="3" id="KW-0732">Signal</keyword>
<dbReference type="EMBL" id="JAJIRN010000009">
    <property type="protein sequence ID" value="MCV2370512.1"/>
    <property type="molecule type" value="Genomic_DNA"/>
</dbReference>
<accession>A0ABT2YKI0</accession>
<dbReference type="PROSITE" id="PS50915">
    <property type="entry name" value="CRYSTALLIN_BETA_GAMMA"/>
    <property type="match status" value="2"/>
</dbReference>
<dbReference type="InterPro" id="IPR011024">
    <property type="entry name" value="G_crystallin-like"/>
</dbReference>
<comment type="similarity">
    <text evidence="1">Belongs to the beta/gamma-crystallin family.</text>
</comment>
<dbReference type="InterPro" id="IPR050252">
    <property type="entry name" value="Beta/Gamma-Crystallin"/>
</dbReference>
<evidence type="ECO:0000313" key="6">
    <source>
        <dbReference type="Proteomes" id="UP001209701"/>
    </source>
</evidence>
<keyword evidence="2" id="KW-0677">Repeat</keyword>
<dbReference type="Proteomes" id="UP001209701">
    <property type="component" value="Unassembled WGS sequence"/>
</dbReference>
<dbReference type="PANTHER" id="PTHR11818:SF42">
    <property type="entry name" value="VOLTAGE-GATED HYDROGEN CHANNEL 1"/>
    <property type="match status" value="1"/>
</dbReference>
<sequence length="213" mass="23195">MQTSRFTLYLRPSLAALLCWVAAQAHAQITLYENDDYSGRSLQIHEQEADLSREGFNDKVSSVVVRKGNWQLCSDAGFRGQCVTLSKGRYASISAIGINDRISSVRPVDTDSGGGAWGGGSSSVLLYEHGNYGGKAVNSRGSANIENLNLNDKVSSIIIRSGRWEFCTDKDFRGRCVILGPGRYGNLDDMGLNDTLSSFRPSGGQPAYRDGRE</sequence>
<dbReference type="InterPro" id="IPR001064">
    <property type="entry name" value="Beta/gamma_crystallin"/>
</dbReference>
<evidence type="ECO:0000313" key="5">
    <source>
        <dbReference type="EMBL" id="MCV2370512.1"/>
    </source>
</evidence>
<dbReference type="Pfam" id="PF00030">
    <property type="entry name" value="Crystall"/>
    <property type="match status" value="2"/>
</dbReference>
<feature type="domain" description="Beta/gamma crystallin 'Greek key'" evidence="4">
    <location>
        <begin position="27"/>
        <end position="67"/>
    </location>
</feature>
<protein>
    <submittedName>
        <fullName evidence="5">Beta/gamma crystallin family protein</fullName>
    </submittedName>
</protein>
<dbReference type="RefSeq" id="WP_263573093.1">
    <property type="nucleotide sequence ID" value="NZ_JAJIRN010000009.1"/>
</dbReference>
<comment type="caution">
    <text evidence="5">The sequence shown here is derived from an EMBL/GenBank/DDBJ whole genome shotgun (WGS) entry which is preliminary data.</text>
</comment>